<reference evidence="1 2" key="1">
    <citation type="journal article" date="2015" name="Genome Announc.">
        <title>Expanding the biotechnology potential of lactobacilli through comparative genomics of 213 strains and associated genera.</title>
        <authorList>
            <person name="Sun Z."/>
            <person name="Harris H.M."/>
            <person name="McCann A."/>
            <person name="Guo C."/>
            <person name="Argimon S."/>
            <person name="Zhang W."/>
            <person name="Yang X."/>
            <person name="Jeffery I.B."/>
            <person name="Cooney J.C."/>
            <person name="Kagawa T.F."/>
            <person name="Liu W."/>
            <person name="Song Y."/>
            <person name="Salvetti E."/>
            <person name="Wrobel A."/>
            <person name="Rasinkangas P."/>
            <person name="Parkhill J."/>
            <person name="Rea M.C."/>
            <person name="O'Sullivan O."/>
            <person name="Ritari J."/>
            <person name="Douillard F.P."/>
            <person name="Paul Ross R."/>
            <person name="Yang R."/>
            <person name="Briner A.E."/>
            <person name="Felis G.E."/>
            <person name="de Vos W.M."/>
            <person name="Barrangou R."/>
            <person name="Klaenhammer T.R."/>
            <person name="Caufield P.W."/>
            <person name="Cui Y."/>
            <person name="Zhang H."/>
            <person name="O'Toole P.W."/>
        </authorList>
    </citation>
    <scope>NUCLEOTIDE SEQUENCE [LARGE SCALE GENOMIC DNA]</scope>
    <source>
        <strain evidence="1 2">DSM 20515</strain>
    </source>
</reference>
<dbReference type="EMBL" id="AYYR01000009">
    <property type="protein sequence ID" value="KRM77667.1"/>
    <property type="molecule type" value="Genomic_DNA"/>
</dbReference>
<protein>
    <submittedName>
        <fullName evidence="1">Uncharacterized protein</fullName>
    </submittedName>
</protein>
<sequence length="52" mass="6281">MNINRHNLNEPRNNYPWVANITAERHEPDIRQDLKTYLKVISTIMQAEGRYR</sequence>
<dbReference type="AlphaFoldDB" id="A0A0R2BQN4"/>
<evidence type="ECO:0000313" key="1">
    <source>
        <dbReference type="EMBL" id="KRM77667.1"/>
    </source>
</evidence>
<dbReference type="Proteomes" id="UP000051845">
    <property type="component" value="Unassembled WGS sequence"/>
</dbReference>
<dbReference type="PATRIC" id="fig|1423733.4.peg.3160"/>
<name>A0A0R2BQN4_SECCO</name>
<organism evidence="1 2">
    <name type="scientific">Secundilactobacillus collinoides DSM 20515 = JCM 1123</name>
    <dbReference type="NCBI Taxonomy" id="1423733"/>
    <lineage>
        <taxon>Bacteria</taxon>
        <taxon>Bacillati</taxon>
        <taxon>Bacillota</taxon>
        <taxon>Bacilli</taxon>
        <taxon>Lactobacillales</taxon>
        <taxon>Lactobacillaceae</taxon>
        <taxon>Secundilactobacillus</taxon>
    </lineage>
</organism>
<proteinExistence type="predicted"/>
<comment type="caution">
    <text evidence="1">The sequence shown here is derived from an EMBL/GenBank/DDBJ whole genome shotgun (WGS) entry which is preliminary data.</text>
</comment>
<dbReference type="RefSeq" id="WP_156405115.1">
    <property type="nucleotide sequence ID" value="NZ_AYYR01000009.1"/>
</dbReference>
<evidence type="ECO:0000313" key="2">
    <source>
        <dbReference type="Proteomes" id="UP000051845"/>
    </source>
</evidence>
<gene>
    <name evidence="1" type="ORF">FC82_GL003036</name>
</gene>
<accession>A0A0R2BQN4</accession>